<sequence length="402" mass="42107">MRRFPLRTLLLMLLALAAFVRLWIISHKPRESEPRKAPAASAPGMQVDVASPSEGSKTPSPGATQGCKALERALDGVVRNPADSGALAGARRSLDTCAQPPARACELGSALDARAPLTPQPTPGRELLQALCQKCPAEANTCAALVVRSLQGGQPGRKLEPSEVRWNLENAGPGIEAACTALAVTALVPAATTGGKVAPEHPPLVTELAPVCAKAGYLPAWLVNAVVLQRGTTAGNLRSLATPAAVVAPQDGGTPRDAGSTPLERFPLVAPKEVTGAEAGRHAFDGKERSGVDLGNGVTPRWEADGALRAQFDPPLKELNLVRILAKGPGSLRAIVRTPPGLGLKDPERGTFFVNPTVCHFKGTGQWETCTVPEPLLNVEALSVFPEVPRISFYELEARGTP</sequence>
<evidence type="ECO:0000313" key="2">
    <source>
        <dbReference type="EMBL" id="KFE69592.1"/>
    </source>
</evidence>
<dbReference type="PATRIC" id="fig|394096.3.peg.2667"/>
<evidence type="ECO:0000256" key="1">
    <source>
        <dbReference type="SAM" id="MobiDB-lite"/>
    </source>
</evidence>
<reference evidence="2 3" key="1">
    <citation type="submission" date="2014-04" db="EMBL/GenBank/DDBJ databases">
        <title>Genome assembly of Hyalangium minutum DSM 14724.</title>
        <authorList>
            <person name="Sharma G."/>
            <person name="Subramanian S."/>
        </authorList>
    </citation>
    <scope>NUCLEOTIDE SEQUENCE [LARGE SCALE GENOMIC DNA]</scope>
    <source>
        <strain evidence="2 3">DSM 14724</strain>
    </source>
</reference>
<proteinExistence type="predicted"/>
<feature type="compositionally biased region" description="Polar residues" evidence="1">
    <location>
        <begin position="53"/>
        <end position="63"/>
    </location>
</feature>
<gene>
    <name evidence="2" type="ORF">DB31_6567</name>
</gene>
<dbReference type="AlphaFoldDB" id="A0A085WPH9"/>
<accession>A0A085WPH9</accession>
<evidence type="ECO:0000313" key="3">
    <source>
        <dbReference type="Proteomes" id="UP000028725"/>
    </source>
</evidence>
<dbReference type="RefSeq" id="WP_240486668.1">
    <property type="nucleotide sequence ID" value="NZ_JMCB01000004.1"/>
</dbReference>
<keyword evidence="3" id="KW-1185">Reference proteome</keyword>
<dbReference type="Proteomes" id="UP000028725">
    <property type="component" value="Unassembled WGS sequence"/>
</dbReference>
<organism evidence="2 3">
    <name type="scientific">Hyalangium minutum</name>
    <dbReference type="NCBI Taxonomy" id="394096"/>
    <lineage>
        <taxon>Bacteria</taxon>
        <taxon>Pseudomonadati</taxon>
        <taxon>Myxococcota</taxon>
        <taxon>Myxococcia</taxon>
        <taxon>Myxococcales</taxon>
        <taxon>Cystobacterineae</taxon>
        <taxon>Archangiaceae</taxon>
        <taxon>Hyalangium</taxon>
    </lineage>
</organism>
<dbReference type="STRING" id="394096.DB31_6567"/>
<feature type="region of interest" description="Disordered" evidence="1">
    <location>
        <begin position="30"/>
        <end position="65"/>
    </location>
</feature>
<dbReference type="EMBL" id="JMCB01000004">
    <property type="protein sequence ID" value="KFE69592.1"/>
    <property type="molecule type" value="Genomic_DNA"/>
</dbReference>
<name>A0A085WPH9_9BACT</name>
<comment type="caution">
    <text evidence="2">The sequence shown here is derived from an EMBL/GenBank/DDBJ whole genome shotgun (WGS) entry which is preliminary data.</text>
</comment>
<protein>
    <submittedName>
        <fullName evidence="2">Uncharacterized protein</fullName>
    </submittedName>
</protein>